<dbReference type="InterPro" id="IPR027107">
    <property type="entry name" value="Tuberin/Ral-act_asu"/>
</dbReference>
<sequence length="1559" mass="175535">MSPADEAKQRRPDRKPSSSMLLSAWRTLAAGRKPTVQSPTLSATDSSLSVPAASDTLSLEYSKSDLNDDEPPTLPTSHSSDPQLVNIAGAPPELKRYLVQLDSRMQLPARIQAAGKICGFLSTFPVKEVLPIWAIGHDLRFEESVEASHAGFSLLDSCIRAAELTTTSRALFWESIFNYPRDDNVDMRLQAAIDLTQNGRNIECTETQIAAFISEILNTSFTNANDYRKKNAKSYGESTSFEEEGLASAFKFAIEVIKFNTISLKDSDFKQIIGQIHNVCSKTTTWVDLDNSLDTISHIATFTNVTPRTFEPCIELLCGVYRQVSTVRNKCWTVIKRVLESNLRSAALEHIFDILIKRSELQDITVQGSFAILRRLMENDGQEGLPNVSLASLMSPINTALQRPGKYKLELEVLKLYRSVLDKPMLRKRLFEDTDWMYFRESLLQCHKVLQKQTESKREDNSRHAEALRLFNGIIQDISSGFDELNVIHQDEAAALFFTLGDSLSDSAASTLLDYFSTRPFLVPADMDVYQKYWKHLTMNFAHETSRPASLRKKAYERMIARFDQVQFLPTSSVEEFIFTILENFHTESDLVVLELLAAFATKVLNSAHRDALFETVMVKVKEAIFRRAQATGTSPTARRPSVSPIPKLKTSDPSACRIVVRHVIRLFLKVMNESAHHAEQLYLLILEVTQDGKLDADARICALKLFFRLRSTGEHRIYVAPISESETIAAVLCRTLDTANWGSADTGVIEPQETRTVSTGSAQVTKSKAVNVKRPVPPLWFYPGPKGLPQEPSKIPSLVLYSAPPRVIVPGQKYTVLKVSLWLEAVLGLLQQPVDVFDWEIYSYVLVHLGAQLKNHTLFTQAIPHIKMLRNVLCDQIRTQNFHAPPGHSSLRKADVAICLFHVLTMIISYNTFFAKSEHDDMVRSFISGLGSWDGTSKWCIHALSICCHELPLSIARTLDSILAKMAQIITQPQIAIHILEFLCGVARLPELYKNFREEDYKMVFGISFRYLQYVRDGREREVKKQEEESLKRASIQSSKAKRHSDSARESKKQATDPELRNKSRDDDLPQYVYALAYHVITFWFMALKLRDRPGYVPWIGRNLMYSDDSGDEVVEEQGMVTLDMIERVAFTDRDETAEQTDFSKPIDGEVSERTWIVGMSLVTIKTAGRTGLSAITRRRPSSTRYSIYRPLLTKPARHQVPVTNGLEADVFYTSSYIGVLPEDVMQDMYSSLSLAAAPALLKEVPVPLPANDDRIQRALKGFDLNSTVDGHKIGVIYVGENQTQETEILKNDSGSAAYADFISQLGTLVRLKGATLNTQGLDRVGDFDGKYAYCWRDRATEVVFHVTTMMPTDMEKDPDCLIRKKSHIGNDFVSIIWNDSGQDFKFDTFPSQFNYVYIVITPEVRTSFVDQRLSTDDSTTHPPVDDLSPHNPVQNPAGKLFYKVQVQSRADFPAISPAAETKMISASSLAPFIRLLALNASFFSLVWKEREGGEHVSPWRNRLREIKRLRERYTNETSIPNARSPTPQQTLGVGTLNPSAAGVNRQSQRGSFMSGLT</sequence>
<evidence type="ECO:0000259" key="3">
    <source>
        <dbReference type="PROSITE" id="PS50085"/>
    </source>
</evidence>
<feature type="domain" description="Rap-GAP" evidence="3">
    <location>
        <begin position="1261"/>
        <end position="1519"/>
    </location>
</feature>
<evidence type="ECO:0000313" key="4">
    <source>
        <dbReference type="EMBL" id="KAF2672486.1"/>
    </source>
</evidence>
<dbReference type="InterPro" id="IPR035974">
    <property type="entry name" value="Rap/Ran-GAP_sf"/>
</dbReference>
<feature type="compositionally biased region" description="Basic and acidic residues" evidence="2">
    <location>
        <begin position="1"/>
        <end position="16"/>
    </location>
</feature>
<dbReference type="OrthoDB" id="19311at2759"/>
<dbReference type="Proteomes" id="UP000799302">
    <property type="component" value="Unassembled WGS sequence"/>
</dbReference>
<dbReference type="GO" id="GO:0051056">
    <property type="term" value="P:regulation of small GTPase mediated signal transduction"/>
    <property type="evidence" value="ECO:0007669"/>
    <property type="project" value="InterPro"/>
</dbReference>
<proteinExistence type="predicted"/>
<dbReference type="InterPro" id="IPR018515">
    <property type="entry name" value="Tuberin-type_domain"/>
</dbReference>
<dbReference type="Pfam" id="PF11864">
    <property type="entry name" value="DUF3384"/>
    <property type="match status" value="1"/>
</dbReference>
<dbReference type="SUPFAM" id="SSF48371">
    <property type="entry name" value="ARM repeat"/>
    <property type="match status" value="1"/>
</dbReference>
<dbReference type="PROSITE" id="PS50085">
    <property type="entry name" value="RAPGAP"/>
    <property type="match status" value="1"/>
</dbReference>
<dbReference type="EMBL" id="MU004232">
    <property type="protein sequence ID" value="KAF2672486.1"/>
    <property type="molecule type" value="Genomic_DNA"/>
</dbReference>
<dbReference type="PANTHER" id="PTHR10063">
    <property type="entry name" value="TUBERIN"/>
    <property type="match status" value="1"/>
</dbReference>
<evidence type="ECO:0000313" key="5">
    <source>
        <dbReference type="Proteomes" id="UP000799302"/>
    </source>
</evidence>
<evidence type="ECO:0000256" key="2">
    <source>
        <dbReference type="SAM" id="MobiDB-lite"/>
    </source>
</evidence>
<dbReference type="GO" id="GO:0032007">
    <property type="term" value="P:negative regulation of TOR signaling"/>
    <property type="evidence" value="ECO:0007669"/>
    <property type="project" value="TreeGrafter"/>
</dbReference>
<protein>
    <recommendedName>
        <fullName evidence="3">Rap-GAP domain-containing protein</fullName>
    </recommendedName>
</protein>
<dbReference type="PANTHER" id="PTHR10063:SF0">
    <property type="entry name" value="TUBERIN"/>
    <property type="match status" value="1"/>
</dbReference>
<accession>A0A6A6ULD2</accession>
<dbReference type="GO" id="GO:0033596">
    <property type="term" value="C:TSC1-TSC2 complex"/>
    <property type="evidence" value="ECO:0007669"/>
    <property type="project" value="TreeGrafter"/>
</dbReference>
<dbReference type="Pfam" id="PF02145">
    <property type="entry name" value="Rap_GAP"/>
    <property type="match status" value="1"/>
</dbReference>
<dbReference type="Pfam" id="PF03542">
    <property type="entry name" value="Tuberin"/>
    <property type="match status" value="1"/>
</dbReference>
<dbReference type="GO" id="GO:0005634">
    <property type="term" value="C:nucleus"/>
    <property type="evidence" value="ECO:0007669"/>
    <property type="project" value="InterPro"/>
</dbReference>
<gene>
    <name evidence="4" type="ORF">BT63DRAFT_197057</name>
</gene>
<dbReference type="InterPro" id="IPR016024">
    <property type="entry name" value="ARM-type_fold"/>
</dbReference>
<dbReference type="GO" id="GO:0005096">
    <property type="term" value="F:GTPase activator activity"/>
    <property type="evidence" value="ECO:0007669"/>
    <property type="project" value="UniProtKB-KW"/>
</dbReference>
<evidence type="ECO:0000256" key="1">
    <source>
        <dbReference type="ARBA" id="ARBA00022468"/>
    </source>
</evidence>
<dbReference type="InterPro" id="IPR024584">
    <property type="entry name" value="Tuberin_N"/>
</dbReference>
<name>A0A6A6ULD2_9PEZI</name>
<feature type="compositionally biased region" description="Basic and acidic residues" evidence="2">
    <location>
        <begin position="1045"/>
        <end position="1065"/>
    </location>
</feature>
<reference evidence="4" key="1">
    <citation type="journal article" date="2020" name="Stud. Mycol.">
        <title>101 Dothideomycetes genomes: a test case for predicting lifestyles and emergence of pathogens.</title>
        <authorList>
            <person name="Haridas S."/>
            <person name="Albert R."/>
            <person name="Binder M."/>
            <person name="Bloem J."/>
            <person name="Labutti K."/>
            <person name="Salamov A."/>
            <person name="Andreopoulos B."/>
            <person name="Baker S."/>
            <person name="Barry K."/>
            <person name="Bills G."/>
            <person name="Bluhm B."/>
            <person name="Cannon C."/>
            <person name="Castanera R."/>
            <person name="Culley D."/>
            <person name="Daum C."/>
            <person name="Ezra D."/>
            <person name="Gonzalez J."/>
            <person name="Henrissat B."/>
            <person name="Kuo A."/>
            <person name="Liang C."/>
            <person name="Lipzen A."/>
            <person name="Lutzoni F."/>
            <person name="Magnuson J."/>
            <person name="Mondo S."/>
            <person name="Nolan M."/>
            <person name="Ohm R."/>
            <person name="Pangilinan J."/>
            <person name="Park H.-J."/>
            <person name="Ramirez L."/>
            <person name="Alfaro M."/>
            <person name="Sun H."/>
            <person name="Tritt A."/>
            <person name="Yoshinaga Y."/>
            <person name="Zwiers L.-H."/>
            <person name="Turgeon B."/>
            <person name="Goodwin S."/>
            <person name="Spatafora J."/>
            <person name="Crous P."/>
            <person name="Grigoriev I."/>
        </authorList>
    </citation>
    <scope>NUCLEOTIDE SEQUENCE</scope>
    <source>
        <strain evidence="4">CBS 115976</strain>
    </source>
</reference>
<feature type="region of interest" description="Disordered" evidence="2">
    <location>
        <begin position="1027"/>
        <end position="1065"/>
    </location>
</feature>
<feature type="region of interest" description="Disordered" evidence="2">
    <location>
        <begin position="1"/>
        <end position="84"/>
    </location>
</feature>
<dbReference type="Gene3D" id="3.40.50.11210">
    <property type="entry name" value="Rap/Ran-GAP"/>
    <property type="match status" value="1"/>
</dbReference>
<keyword evidence="5" id="KW-1185">Reference proteome</keyword>
<dbReference type="SUPFAM" id="SSF111347">
    <property type="entry name" value="Rap/Ran-GAP"/>
    <property type="match status" value="1"/>
</dbReference>
<feature type="compositionally biased region" description="Polar residues" evidence="2">
    <location>
        <begin position="35"/>
        <end position="61"/>
    </location>
</feature>
<feature type="region of interest" description="Disordered" evidence="2">
    <location>
        <begin position="1517"/>
        <end position="1559"/>
    </location>
</feature>
<dbReference type="FunFam" id="3.40.50.11210:FF:000007">
    <property type="entry name" value="Tuberous sclerosis 2"/>
    <property type="match status" value="1"/>
</dbReference>
<dbReference type="InterPro" id="IPR000331">
    <property type="entry name" value="Rap/Ran_GAP_dom"/>
</dbReference>
<keyword evidence="1" id="KW-0343">GTPase activation</keyword>
<organism evidence="4 5">
    <name type="scientific">Microthyrium microscopicum</name>
    <dbReference type="NCBI Taxonomy" id="703497"/>
    <lineage>
        <taxon>Eukaryota</taxon>
        <taxon>Fungi</taxon>
        <taxon>Dikarya</taxon>
        <taxon>Ascomycota</taxon>
        <taxon>Pezizomycotina</taxon>
        <taxon>Dothideomycetes</taxon>
        <taxon>Dothideomycetes incertae sedis</taxon>
        <taxon>Microthyriales</taxon>
        <taxon>Microthyriaceae</taxon>
        <taxon>Microthyrium</taxon>
    </lineage>
</organism>